<organism evidence="2 3">
    <name type="scientific">Chrysochromulina tobinii</name>
    <dbReference type="NCBI Taxonomy" id="1460289"/>
    <lineage>
        <taxon>Eukaryota</taxon>
        <taxon>Haptista</taxon>
        <taxon>Haptophyta</taxon>
        <taxon>Prymnesiophyceae</taxon>
        <taxon>Prymnesiales</taxon>
        <taxon>Chrysochromulinaceae</taxon>
        <taxon>Chrysochromulina</taxon>
    </lineage>
</organism>
<evidence type="ECO:0000313" key="2">
    <source>
        <dbReference type="EMBL" id="KOO34754.1"/>
    </source>
</evidence>
<accession>A0A0M0K7H1</accession>
<feature type="compositionally biased region" description="Low complexity" evidence="1">
    <location>
        <begin position="28"/>
        <end position="61"/>
    </location>
</feature>
<evidence type="ECO:0000256" key="1">
    <source>
        <dbReference type="SAM" id="MobiDB-lite"/>
    </source>
</evidence>
<dbReference type="EMBL" id="JWZX01001107">
    <property type="protein sequence ID" value="KOO34754.1"/>
    <property type="molecule type" value="Genomic_DNA"/>
</dbReference>
<gene>
    <name evidence="2" type="ORF">Ctob_012236</name>
</gene>
<proteinExistence type="predicted"/>
<comment type="caution">
    <text evidence="2">The sequence shown here is derived from an EMBL/GenBank/DDBJ whole genome shotgun (WGS) entry which is preliminary data.</text>
</comment>
<feature type="region of interest" description="Disordered" evidence="1">
    <location>
        <begin position="1"/>
        <end position="84"/>
    </location>
</feature>
<dbReference type="AlphaFoldDB" id="A0A0M0K7H1"/>
<keyword evidence="3" id="KW-1185">Reference proteome</keyword>
<name>A0A0M0K7H1_9EUKA</name>
<reference evidence="3" key="1">
    <citation type="journal article" date="2015" name="PLoS Genet.">
        <title>Genome Sequence and Transcriptome Analyses of Chrysochromulina tobin: Metabolic Tools for Enhanced Algal Fitness in the Prominent Order Prymnesiales (Haptophyceae).</title>
        <authorList>
            <person name="Hovde B.T."/>
            <person name="Deodato C.R."/>
            <person name="Hunsperger H.M."/>
            <person name="Ryken S.A."/>
            <person name="Yost W."/>
            <person name="Jha R.K."/>
            <person name="Patterson J."/>
            <person name="Monnat R.J. Jr."/>
            <person name="Barlow S.B."/>
            <person name="Starkenburg S.R."/>
            <person name="Cattolico R.A."/>
        </authorList>
    </citation>
    <scope>NUCLEOTIDE SEQUENCE</scope>
    <source>
        <strain evidence="3">CCMP291</strain>
    </source>
</reference>
<evidence type="ECO:0000313" key="3">
    <source>
        <dbReference type="Proteomes" id="UP000037460"/>
    </source>
</evidence>
<protein>
    <submittedName>
        <fullName evidence="2">Uncharacterized protein</fullName>
    </submittedName>
</protein>
<sequence>MPASKGEWSSLNDLEPEDLQTITFSKKPSVTTRRAAAATSTSASVKKAPAPKADKPSSPIKKIAKKRPVRSAGLMKNENDAPQEVLPEITSPFNVTKHASENPFAVLAEMNEREEAGSVLAEQAQPMAELAQPMAEKAATKKPSFFGMFINFFAKKTVTKSA</sequence>
<dbReference type="Proteomes" id="UP000037460">
    <property type="component" value="Unassembled WGS sequence"/>
</dbReference>